<evidence type="ECO:0000256" key="4">
    <source>
        <dbReference type="RuleBase" id="RU004514"/>
    </source>
</evidence>
<evidence type="ECO:0000256" key="2">
    <source>
        <dbReference type="HAMAP-Rule" id="MF_02087"/>
    </source>
</evidence>
<proteinExistence type="inferred from homology"/>
<dbReference type="PANTHER" id="PTHR10146">
    <property type="entry name" value="PROLINE SYNTHETASE CO-TRANSCRIBED BACTERIAL HOMOLOG PROTEIN"/>
    <property type="match status" value="1"/>
</dbReference>
<accession>A0A1E3VUW8</accession>
<sequence length="231" mass="25112">MSAEHHSATEIPGRLRLVREEIALAAEAAGRDPGAIELIAVSKTVSAAVIEEAIEAGQRVFGENRVQEAHGKWPALKELHPDIELHLIGPLQSNKVREAIALFDVIETLDRPKLARALAEEREQQGKLPRLFVQVNTGAEPQKAGIAPEETANFVALCRDTFNLEIDGLMCIPPYDEEPSMHFALLAKLAEELGLAELSMGMSGDFAKAVVFGATYVRVGTAIFGERILLD</sequence>
<comment type="caution">
    <text evidence="6">The sequence shown here is derived from an EMBL/GenBank/DDBJ whole genome shotgun (WGS) entry which is preliminary data.</text>
</comment>
<dbReference type="SUPFAM" id="SSF51419">
    <property type="entry name" value="PLP-binding barrel"/>
    <property type="match status" value="1"/>
</dbReference>
<dbReference type="InterPro" id="IPR029066">
    <property type="entry name" value="PLP-binding_barrel"/>
</dbReference>
<evidence type="ECO:0000256" key="3">
    <source>
        <dbReference type="PIRSR" id="PIRSR004848-1"/>
    </source>
</evidence>
<evidence type="ECO:0000313" key="6">
    <source>
        <dbReference type="EMBL" id="ODR97315.1"/>
    </source>
</evidence>
<protein>
    <recommendedName>
        <fullName evidence="2">Pyridoxal phosphate homeostasis protein</fullName>
        <shortName evidence="2">PLP homeostasis protein</shortName>
    </recommendedName>
</protein>
<keyword evidence="7" id="KW-1185">Reference proteome</keyword>
<reference evidence="6 7" key="1">
    <citation type="journal article" date="2016" name="Environ. Microbiol.">
        <title>New Methyloceanibacter diversity from North Sea sediments includes methanotroph containing solely the soluble methane monooxygenase.</title>
        <authorList>
            <person name="Vekeman B."/>
            <person name="Kerckhof F.M."/>
            <person name="Cremers G."/>
            <person name="de Vos P."/>
            <person name="Vandamme P."/>
            <person name="Boon N."/>
            <person name="Op den Camp H.J."/>
            <person name="Heylen K."/>
        </authorList>
    </citation>
    <scope>NUCLEOTIDE SEQUENCE [LARGE SCALE GENOMIC DNA]</scope>
    <source>
        <strain evidence="6 7">R-67175</strain>
    </source>
</reference>
<dbReference type="RefSeq" id="WP_069441867.1">
    <property type="nucleotide sequence ID" value="NZ_LPWF01000026.1"/>
</dbReference>
<dbReference type="STRING" id="1774969.AUC69_11845"/>
<dbReference type="EMBL" id="LPWF01000026">
    <property type="protein sequence ID" value="ODR97315.1"/>
    <property type="molecule type" value="Genomic_DNA"/>
</dbReference>
<comment type="function">
    <text evidence="2">Pyridoxal 5'-phosphate (PLP)-binding protein, which is involved in PLP homeostasis.</text>
</comment>
<dbReference type="CDD" id="cd00635">
    <property type="entry name" value="PLPDE_III_YBL036c_like"/>
    <property type="match status" value="1"/>
</dbReference>
<dbReference type="PIRSF" id="PIRSF004848">
    <property type="entry name" value="YBL036c_PLPDEIII"/>
    <property type="match status" value="1"/>
</dbReference>
<dbReference type="AlphaFoldDB" id="A0A1E3VUW8"/>
<feature type="domain" description="Alanine racemase N-terminal" evidence="5">
    <location>
        <begin position="35"/>
        <end position="226"/>
    </location>
</feature>
<feature type="modified residue" description="N6-(pyridoxal phosphate)lysine" evidence="2 3">
    <location>
        <position position="43"/>
    </location>
</feature>
<organism evidence="6 7">
    <name type="scientific">Methyloceanibacter superfactus</name>
    <dbReference type="NCBI Taxonomy" id="1774969"/>
    <lineage>
        <taxon>Bacteria</taxon>
        <taxon>Pseudomonadati</taxon>
        <taxon>Pseudomonadota</taxon>
        <taxon>Alphaproteobacteria</taxon>
        <taxon>Hyphomicrobiales</taxon>
        <taxon>Hyphomicrobiaceae</taxon>
        <taxon>Methyloceanibacter</taxon>
    </lineage>
</organism>
<evidence type="ECO:0000313" key="7">
    <source>
        <dbReference type="Proteomes" id="UP000094472"/>
    </source>
</evidence>
<dbReference type="Pfam" id="PF01168">
    <property type="entry name" value="Ala_racemase_N"/>
    <property type="match status" value="1"/>
</dbReference>
<dbReference type="OrthoDB" id="9804072at2"/>
<comment type="similarity">
    <text evidence="2 4">Belongs to the pyridoxal phosphate-binding protein YggS/PROSC family.</text>
</comment>
<dbReference type="InterPro" id="IPR001608">
    <property type="entry name" value="Ala_racemase_N"/>
</dbReference>
<dbReference type="NCBIfam" id="TIGR00044">
    <property type="entry name" value="YggS family pyridoxal phosphate-dependent enzyme"/>
    <property type="match status" value="1"/>
</dbReference>
<dbReference type="Proteomes" id="UP000094472">
    <property type="component" value="Unassembled WGS sequence"/>
</dbReference>
<name>A0A1E3VUW8_9HYPH</name>
<dbReference type="HAMAP" id="MF_02087">
    <property type="entry name" value="PLP_homeostasis"/>
    <property type="match status" value="1"/>
</dbReference>
<gene>
    <name evidence="6" type="ORF">AUC69_11845</name>
</gene>
<evidence type="ECO:0000256" key="1">
    <source>
        <dbReference type="ARBA" id="ARBA00022898"/>
    </source>
</evidence>
<dbReference type="FunFam" id="3.20.20.10:FF:000018">
    <property type="entry name" value="Pyridoxal phosphate homeostasis protein"/>
    <property type="match status" value="1"/>
</dbReference>
<keyword evidence="1 2" id="KW-0663">Pyridoxal phosphate</keyword>
<dbReference type="InterPro" id="IPR011078">
    <property type="entry name" value="PyrdxlP_homeostasis"/>
</dbReference>
<evidence type="ECO:0000259" key="5">
    <source>
        <dbReference type="Pfam" id="PF01168"/>
    </source>
</evidence>
<dbReference type="Gene3D" id="3.20.20.10">
    <property type="entry name" value="Alanine racemase"/>
    <property type="match status" value="1"/>
</dbReference>
<dbReference type="GO" id="GO:0030170">
    <property type="term" value="F:pyridoxal phosphate binding"/>
    <property type="evidence" value="ECO:0007669"/>
    <property type="project" value="UniProtKB-UniRule"/>
</dbReference>
<dbReference type="PANTHER" id="PTHR10146:SF14">
    <property type="entry name" value="PYRIDOXAL PHOSPHATE HOMEOSTASIS PROTEIN"/>
    <property type="match status" value="1"/>
</dbReference>
<comment type="cofactor">
    <cofactor evidence="3">
        <name>pyridoxal 5'-phosphate</name>
        <dbReference type="ChEBI" id="CHEBI:597326"/>
    </cofactor>
</comment>